<sequence length="237" mass="28104">MISHWIPTKPNFYIIEEDNFEKLEDIFLKLSSLSTLPFNPRAKYLFIGQNVRTDFLKFLFSVYITDVIILNPENLDLWSPFHHEKGNVSWNIYSETHNGVKCTNGSKKQNTVGLHPRKIEGNWGISKISVVYKPVEMYSACHNCTRKGILLEMFEIIADHLNIKVEYYPFKNISKEEIFLKHTVAIRPYGIEVFNFTEFTMSCLVDELSWFVPFPKLIPRWRYLQNIFEPYVWLLFF</sequence>
<reference evidence="1 2" key="1">
    <citation type="journal article" date="2021" name="BMC Biol.">
        <title>Horizontally acquired antibacterial genes associated with adaptive radiation of ladybird beetles.</title>
        <authorList>
            <person name="Li H.S."/>
            <person name="Tang X.F."/>
            <person name="Huang Y.H."/>
            <person name="Xu Z.Y."/>
            <person name="Chen M.L."/>
            <person name="Du X.Y."/>
            <person name="Qiu B.Y."/>
            <person name="Chen P.T."/>
            <person name="Zhang W."/>
            <person name="Slipinski A."/>
            <person name="Escalona H.E."/>
            <person name="Waterhouse R.M."/>
            <person name="Zwick A."/>
            <person name="Pang H."/>
        </authorList>
    </citation>
    <scope>NUCLEOTIDE SEQUENCE [LARGE SCALE GENOMIC DNA]</scope>
    <source>
        <strain evidence="1">SYSU2018</strain>
    </source>
</reference>
<evidence type="ECO:0000313" key="2">
    <source>
        <dbReference type="Proteomes" id="UP001516400"/>
    </source>
</evidence>
<gene>
    <name evidence="1" type="ORF">HHI36_014349</name>
</gene>
<comment type="caution">
    <text evidence="1">The sequence shown here is derived from an EMBL/GenBank/DDBJ whole genome shotgun (WGS) entry which is preliminary data.</text>
</comment>
<dbReference type="Proteomes" id="UP001516400">
    <property type="component" value="Unassembled WGS sequence"/>
</dbReference>
<name>A0ABD2N2I9_9CUCU</name>
<keyword evidence="2" id="KW-1185">Reference proteome</keyword>
<organism evidence="1 2">
    <name type="scientific">Cryptolaemus montrouzieri</name>
    <dbReference type="NCBI Taxonomy" id="559131"/>
    <lineage>
        <taxon>Eukaryota</taxon>
        <taxon>Metazoa</taxon>
        <taxon>Ecdysozoa</taxon>
        <taxon>Arthropoda</taxon>
        <taxon>Hexapoda</taxon>
        <taxon>Insecta</taxon>
        <taxon>Pterygota</taxon>
        <taxon>Neoptera</taxon>
        <taxon>Endopterygota</taxon>
        <taxon>Coleoptera</taxon>
        <taxon>Polyphaga</taxon>
        <taxon>Cucujiformia</taxon>
        <taxon>Coccinelloidea</taxon>
        <taxon>Coccinellidae</taxon>
        <taxon>Scymninae</taxon>
        <taxon>Scymnini</taxon>
        <taxon>Cryptolaemus</taxon>
    </lineage>
</organism>
<protein>
    <submittedName>
        <fullName evidence="1">Uncharacterized protein</fullName>
    </submittedName>
</protein>
<dbReference type="AlphaFoldDB" id="A0ABD2N2I9"/>
<evidence type="ECO:0000313" key="1">
    <source>
        <dbReference type="EMBL" id="KAL3272889.1"/>
    </source>
</evidence>
<accession>A0ABD2N2I9</accession>
<dbReference type="EMBL" id="JABFTP020000062">
    <property type="protein sequence ID" value="KAL3272889.1"/>
    <property type="molecule type" value="Genomic_DNA"/>
</dbReference>
<proteinExistence type="predicted"/>